<dbReference type="AlphaFoldDB" id="A0A1G2FEY8"/>
<dbReference type="STRING" id="1801997.A3J64_01840"/>
<proteinExistence type="predicted"/>
<reference evidence="1 2" key="1">
    <citation type="journal article" date="2016" name="Nat. Commun.">
        <title>Thousands of microbial genomes shed light on interconnected biogeochemical processes in an aquifer system.</title>
        <authorList>
            <person name="Anantharaman K."/>
            <person name="Brown C.T."/>
            <person name="Hug L.A."/>
            <person name="Sharon I."/>
            <person name="Castelle C.J."/>
            <person name="Probst A.J."/>
            <person name="Thomas B.C."/>
            <person name="Singh A."/>
            <person name="Wilkins M.J."/>
            <person name="Karaoz U."/>
            <person name="Brodie E.L."/>
            <person name="Williams K.H."/>
            <person name="Hubbard S.S."/>
            <person name="Banfield J.F."/>
        </authorList>
    </citation>
    <scope>NUCLEOTIDE SEQUENCE [LARGE SCALE GENOMIC DNA]</scope>
</reference>
<dbReference type="Pfam" id="PF13365">
    <property type="entry name" value="Trypsin_2"/>
    <property type="match status" value="1"/>
</dbReference>
<dbReference type="PANTHER" id="PTHR22939:SF129">
    <property type="entry name" value="SERINE PROTEASE HTRA2, MITOCHONDRIAL"/>
    <property type="match status" value="1"/>
</dbReference>
<dbReference type="SUPFAM" id="SSF50494">
    <property type="entry name" value="Trypsin-like serine proteases"/>
    <property type="match status" value="1"/>
</dbReference>
<dbReference type="GO" id="GO:0006508">
    <property type="term" value="P:proteolysis"/>
    <property type="evidence" value="ECO:0007669"/>
    <property type="project" value="TreeGrafter"/>
</dbReference>
<dbReference type="Proteomes" id="UP000177061">
    <property type="component" value="Unassembled WGS sequence"/>
</dbReference>
<organism evidence="1 2">
    <name type="scientific">Candidatus Portnoybacteria bacterium RIFCSPHIGHO2_12_FULL_38_9</name>
    <dbReference type="NCBI Taxonomy" id="1801997"/>
    <lineage>
        <taxon>Bacteria</taxon>
        <taxon>Candidatus Portnoyibacteriota</taxon>
    </lineage>
</organism>
<accession>A0A1G2FEY8</accession>
<evidence type="ECO:0008006" key="3">
    <source>
        <dbReference type="Google" id="ProtNLM"/>
    </source>
</evidence>
<dbReference type="EMBL" id="MHNB01000027">
    <property type="protein sequence ID" value="OGZ36367.1"/>
    <property type="molecule type" value="Genomic_DNA"/>
</dbReference>
<dbReference type="PANTHER" id="PTHR22939">
    <property type="entry name" value="SERINE PROTEASE FAMILY S1C HTRA-RELATED"/>
    <property type="match status" value="1"/>
</dbReference>
<evidence type="ECO:0000313" key="2">
    <source>
        <dbReference type="Proteomes" id="UP000177061"/>
    </source>
</evidence>
<name>A0A1G2FEY8_9BACT</name>
<dbReference type="InterPro" id="IPR009003">
    <property type="entry name" value="Peptidase_S1_PA"/>
</dbReference>
<comment type="caution">
    <text evidence="1">The sequence shown here is derived from an EMBL/GenBank/DDBJ whole genome shotgun (WGS) entry which is preliminary data.</text>
</comment>
<dbReference type="Gene3D" id="2.40.10.120">
    <property type="match status" value="1"/>
</dbReference>
<protein>
    <recommendedName>
        <fullName evidence="3">Serine protease</fullName>
    </recommendedName>
</protein>
<gene>
    <name evidence="1" type="ORF">A3J64_01840</name>
</gene>
<sequence>MKQKILKLIAILIIGGLGGVLADQFFLPYLAGFPPFSGLGFIQRAKDGTTIINKTEKIVVIENTAVEEAIKKISSSVVAVQAVANKKIIKEGTGFIVFSDGLVITTADLISQRADYLVFRENSSSTARVVKKDLKNNLALLKINETNLPVVSLANLSELFLGERIVLIGAQVLPLLEKTTGEVRENKFYRFINIGTIRGIQEEIIFLNLDEESFLANGGPLVNIKGEVIGLNLVNQNGLVNTVPVTKIKELID</sequence>
<dbReference type="GO" id="GO:0004252">
    <property type="term" value="F:serine-type endopeptidase activity"/>
    <property type="evidence" value="ECO:0007669"/>
    <property type="project" value="TreeGrafter"/>
</dbReference>
<evidence type="ECO:0000313" key="1">
    <source>
        <dbReference type="EMBL" id="OGZ36367.1"/>
    </source>
</evidence>